<name>A0ABQ9FA67_TEGGR</name>
<organism evidence="1 2">
    <name type="scientific">Tegillarca granosa</name>
    <name type="common">Malaysian cockle</name>
    <name type="synonym">Anadara granosa</name>
    <dbReference type="NCBI Taxonomy" id="220873"/>
    <lineage>
        <taxon>Eukaryota</taxon>
        <taxon>Metazoa</taxon>
        <taxon>Spiralia</taxon>
        <taxon>Lophotrochozoa</taxon>
        <taxon>Mollusca</taxon>
        <taxon>Bivalvia</taxon>
        <taxon>Autobranchia</taxon>
        <taxon>Pteriomorphia</taxon>
        <taxon>Arcoida</taxon>
        <taxon>Arcoidea</taxon>
        <taxon>Arcidae</taxon>
        <taxon>Tegillarca</taxon>
    </lineage>
</organism>
<comment type="caution">
    <text evidence="1">The sequence shown here is derived from an EMBL/GenBank/DDBJ whole genome shotgun (WGS) entry which is preliminary data.</text>
</comment>
<evidence type="ECO:0000313" key="2">
    <source>
        <dbReference type="Proteomes" id="UP001217089"/>
    </source>
</evidence>
<dbReference type="Gene3D" id="3.30.40.10">
    <property type="entry name" value="Zinc/RING finger domain, C3HC4 (zinc finger)"/>
    <property type="match status" value="1"/>
</dbReference>
<reference evidence="1 2" key="1">
    <citation type="submission" date="2022-12" db="EMBL/GenBank/DDBJ databases">
        <title>Chromosome-level genome of Tegillarca granosa.</title>
        <authorList>
            <person name="Kim J."/>
        </authorList>
    </citation>
    <scope>NUCLEOTIDE SEQUENCE [LARGE SCALE GENOMIC DNA]</scope>
    <source>
        <strain evidence="1">Teg-2019</strain>
        <tissue evidence="1">Adductor muscle</tissue>
    </source>
</reference>
<dbReference type="InterPro" id="IPR011011">
    <property type="entry name" value="Znf_FYVE_PHD"/>
</dbReference>
<proteinExistence type="predicted"/>
<sequence>MVGFNWSTKSRPMVGKKKKEYQAVVFPNKEEILKSFVHELQDTLPSACFLTGIKKTIPTTTTAAVEVTQENYENYYMEKIVTDACTLTGSTDPNVILEHLPQLSKIDDLQKQLQEEPMEVDNPSDNVVDNVMGNVYFCPICHCKIREPTMSGYSHRDQSIACDKCHLWYHFTCVHMTKSKAWGTFTLIPMIMIKAK</sequence>
<dbReference type="InterPro" id="IPR013083">
    <property type="entry name" value="Znf_RING/FYVE/PHD"/>
</dbReference>
<evidence type="ECO:0000313" key="1">
    <source>
        <dbReference type="EMBL" id="KAJ8312510.1"/>
    </source>
</evidence>
<accession>A0ABQ9FA67</accession>
<keyword evidence="2" id="KW-1185">Reference proteome</keyword>
<dbReference type="EMBL" id="JARBDR010000440">
    <property type="protein sequence ID" value="KAJ8312510.1"/>
    <property type="molecule type" value="Genomic_DNA"/>
</dbReference>
<dbReference type="SUPFAM" id="SSF57903">
    <property type="entry name" value="FYVE/PHD zinc finger"/>
    <property type="match status" value="1"/>
</dbReference>
<protein>
    <submittedName>
        <fullName evidence="1">Uncharacterized protein</fullName>
    </submittedName>
</protein>
<dbReference type="Proteomes" id="UP001217089">
    <property type="component" value="Unassembled WGS sequence"/>
</dbReference>
<gene>
    <name evidence="1" type="ORF">KUTeg_009883</name>
</gene>